<keyword evidence="6 7" id="KW-0460">Magnesium</keyword>
<dbReference type="InterPro" id="IPR022337">
    <property type="entry name" value="Inositol_monophosphatase_SuhB"/>
</dbReference>
<protein>
    <recommendedName>
        <fullName evidence="8">Inositol-1-monophosphatase</fullName>
        <ecNumber evidence="8">3.1.3.25</ecNumber>
    </recommendedName>
</protein>
<dbReference type="GO" id="GO:0046872">
    <property type="term" value="F:metal ion binding"/>
    <property type="evidence" value="ECO:0007669"/>
    <property type="project" value="UniProtKB-KW"/>
</dbReference>
<evidence type="ECO:0000256" key="6">
    <source>
        <dbReference type="ARBA" id="ARBA00022842"/>
    </source>
</evidence>
<dbReference type="PROSITE" id="PS00630">
    <property type="entry name" value="IMP_2"/>
    <property type="match status" value="1"/>
</dbReference>
<feature type="binding site" evidence="7">
    <location>
        <position position="82"/>
    </location>
    <ligand>
        <name>Mg(2+)</name>
        <dbReference type="ChEBI" id="CHEBI:18420"/>
        <label>1</label>
        <note>catalytic</note>
    </ligand>
</feature>
<comment type="catalytic activity">
    <reaction evidence="1 8">
        <text>a myo-inositol phosphate + H2O = myo-inositol + phosphate</text>
        <dbReference type="Rhea" id="RHEA:24056"/>
        <dbReference type="ChEBI" id="CHEBI:15377"/>
        <dbReference type="ChEBI" id="CHEBI:17268"/>
        <dbReference type="ChEBI" id="CHEBI:43474"/>
        <dbReference type="ChEBI" id="CHEBI:84139"/>
        <dbReference type="EC" id="3.1.3.25"/>
    </reaction>
</comment>
<dbReference type="InterPro" id="IPR020550">
    <property type="entry name" value="Inositol_monophosphatase_CS"/>
</dbReference>
<name>A0A7V5PQ63_CALAY</name>
<dbReference type="GO" id="GO:0007165">
    <property type="term" value="P:signal transduction"/>
    <property type="evidence" value="ECO:0007669"/>
    <property type="project" value="TreeGrafter"/>
</dbReference>
<feature type="binding site" evidence="7">
    <location>
        <position position="80"/>
    </location>
    <ligand>
        <name>Mg(2+)</name>
        <dbReference type="ChEBI" id="CHEBI:18420"/>
        <label>1</label>
        <note>catalytic</note>
    </ligand>
</feature>
<comment type="caution">
    <text evidence="9">The sequence shown here is derived from an EMBL/GenBank/DDBJ whole genome shotgun (WGS) entry which is preliminary data.</text>
</comment>
<evidence type="ECO:0000256" key="4">
    <source>
        <dbReference type="ARBA" id="ARBA00022723"/>
    </source>
</evidence>
<dbReference type="PANTHER" id="PTHR20854">
    <property type="entry name" value="INOSITOL MONOPHOSPHATASE"/>
    <property type="match status" value="1"/>
</dbReference>
<comment type="similarity">
    <text evidence="3 8">Belongs to the inositol monophosphatase superfamily.</text>
</comment>
<dbReference type="Pfam" id="PF00459">
    <property type="entry name" value="Inositol_P"/>
    <property type="match status" value="1"/>
</dbReference>
<dbReference type="InterPro" id="IPR033942">
    <property type="entry name" value="IMPase"/>
</dbReference>
<evidence type="ECO:0000256" key="2">
    <source>
        <dbReference type="ARBA" id="ARBA00001946"/>
    </source>
</evidence>
<dbReference type="EMBL" id="DROD01000534">
    <property type="protein sequence ID" value="HHJ53191.1"/>
    <property type="molecule type" value="Genomic_DNA"/>
</dbReference>
<dbReference type="InterPro" id="IPR020583">
    <property type="entry name" value="Inositol_monoP_metal-BS"/>
</dbReference>
<dbReference type="Gene3D" id="3.40.190.80">
    <property type="match status" value="1"/>
</dbReference>
<sequence length="269" mass="29985">MLQTAKKAAIAAGEILKEHFGRIPEQAVRTKTKNDFLSFVDETSEQKIISEIKSRFPDHSFLAEEGGAQNDGSPYLWIIDPLDGTKNYISGIPVFAISIALQHQGELVLGVIYDPMRNEMFTAEKGRGAHLNDRPIRVSNKSRLADSLLATGFPFKAKHFLPTYLAAFQEIFLNSIGMRRMGAAAIDMAYLAAGRFDGFWEIGLSAWDVAAGTVIIREAGGKVTDFWNGQNFLFNNYLLASNSRIHRELTHILTKHFPSYQPVYETGGR</sequence>
<feature type="binding site" evidence="7">
    <location>
        <position position="83"/>
    </location>
    <ligand>
        <name>Mg(2+)</name>
        <dbReference type="ChEBI" id="CHEBI:18420"/>
        <label>1</label>
        <note>catalytic</note>
    </ligand>
</feature>
<dbReference type="GO" id="GO:0046854">
    <property type="term" value="P:phosphatidylinositol phosphate biosynthetic process"/>
    <property type="evidence" value="ECO:0007669"/>
    <property type="project" value="InterPro"/>
</dbReference>
<evidence type="ECO:0000256" key="5">
    <source>
        <dbReference type="ARBA" id="ARBA00022801"/>
    </source>
</evidence>
<dbReference type="PROSITE" id="PS00629">
    <property type="entry name" value="IMP_1"/>
    <property type="match status" value="1"/>
</dbReference>
<comment type="cofactor">
    <cofactor evidence="2 7 8">
        <name>Mg(2+)</name>
        <dbReference type="ChEBI" id="CHEBI:18420"/>
    </cofactor>
</comment>
<evidence type="ECO:0000313" key="9">
    <source>
        <dbReference type="EMBL" id="HHJ53191.1"/>
    </source>
</evidence>
<evidence type="ECO:0000256" key="8">
    <source>
        <dbReference type="RuleBase" id="RU364068"/>
    </source>
</evidence>
<dbReference type="GO" id="GO:0008934">
    <property type="term" value="F:inositol monophosphate 1-phosphatase activity"/>
    <property type="evidence" value="ECO:0007669"/>
    <property type="project" value="InterPro"/>
</dbReference>
<feature type="binding site" evidence="7">
    <location>
        <position position="208"/>
    </location>
    <ligand>
        <name>Mg(2+)</name>
        <dbReference type="ChEBI" id="CHEBI:18420"/>
        <label>1</label>
        <note>catalytic</note>
    </ligand>
</feature>
<dbReference type="FunFam" id="3.30.540.10:FF:000003">
    <property type="entry name" value="Inositol-1-monophosphatase"/>
    <property type="match status" value="1"/>
</dbReference>
<keyword evidence="5 8" id="KW-0378">Hydrolase</keyword>
<dbReference type="EC" id="3.1.3.25" evidence="8"/>
<dbReference type="CDD" id="cd01639">
    <property type="entry name" value="IMPase"/>
    <property type="match status" value="1"/>
</dbReference>
<proteinExistence type="inferred from homology"/>
<dbReference type="SUPFAM" id="SSF56655">
    <property type="entry name" value="Carbohydrate phosphatase"/>
    <property type="match status" value="1"/>
</dbReference>
<dbReference type="PRINTS" id="PR00377">
    <property type="entry name" value="IMPHPHTASES"/>
</dbReference>
<gene>
    <name evidence="9" type="ORF">ENJ89_08370</name>
</gene>
<dbReference type="GO" id="GO:0006020">
    <property type="term" value="P:inositol metabolic process"/>
    <property type="evidence" value="ECO:0007669"/>
    <property type="project" value="TreeGrafter"/>
</dbReference>
<dbReference type="PRINTS" id="PR01959">
    <property type="entry name" value="SBIMPHPHTASE"/>
</dbReference>
<dbReference type="PANTHER" id="PTHR20854:SF4">
    <property type="entry name" value="INOSITOL-1-MONOPHOSPHATASE-RELATED"/>
    <property type="match status" value="1"/>
</dbReference>
<keyword evidence="4 7" id="KW-0479">Metal-binding</keyword>
<dbReference type="InterPro" id="IPR000760">
    <property type="entry name" value="Inositol_monophosphatase-like"/>
</dbReference>
<dbReference type="AlphaFoldDB" id="A0A7V5PQ63"/>
<reference evidence="9" key="1">
    <citation type="journal article" date="2020" name="mSystems">
        <title>Genome- and Community-Level Interaction Insights into Carbon Utilization and Element Cycling Functions of Hydrothermarchaeota in Hydrothermal Sediment.</title>
        <authorList>
            <person name="Zhou Z."/>
            <person name="Liu Y."/>
            <person name="Xu W."/>
            <person name="Pan J."/>
            <person name="Luo Z.H."/>
            <person name="Li M."/>
        </authorList>
    </citation>
    <scope>NUCLEOTIDE SEQUENCE [LARGE SCALE GENOMIC DNA]</scope>
    <source>
        <strain evidence="9">HyVt-527</strain>
    </source>
</reference>
<evidence type="ECO:0000256" key="1">
    <source>
        <dbReference type="ARBA" id="ARBA00001033"/>
    </source>
</evidence>
<evidence type="ECO:0000256" key="3">
    <source>
        <dbReference type="ARBA" id="ARBA00009759"/>
    </source>
</evidence>
<organism evidence="9">
    <name type="scientific">Caldithrix abyssi</name>
    <dbReference type="NCBI Taxonomy" id="187145"/>
    <lineage>
        <taxon>Bacteria</taxon>
        <taxon>Pseudomonadati</taxon>
        <taxon>Calditrichota</taxon>
        <taxon>Calditrichia</taxon>
        <taxon>Calditrichales</taxon>
        <taxon>Calditrichaceae</taxon>
        <taxon>Caldithrix</taxon>
    </lineage>
</organism>
<evidence type="ECO:0000256" key="7">
    <source>
        <dbReference type="PIRSR" id="PIRSR600760-2"/>
    </source>
</evidence>
<dbReference type="Gene3D" id="3.30.540.10">
    <property type="entry name" value="Fructose-1,6-Bisphosphatase, subunit A, domain 1"/>
    <property type="match status" value="1"/>
</dbReference>
<accession>A0A7V5PQ63</accession>
<dbReference type="Proteomes" id="UP000886124">
    <property type="component" value="Unassembled WGS sequence"/>
</dbReference>
<feature type="binding site" evidence="7">
    <location>
        <position position="64"/>
    </location>
    <ligand>
        <name>Mg(2+)</name>
        <dbReference type="ChEBI" id="CHEBI:18420"/>
        <label>1</label>
        <note>catalytic</note>
    </ligand>
</feature>